<evidence type="ECO:0008006" key="2">
    <source>
        <dbReference type="Google" id="ProtNLM"/>
    </source>
</evidence>
<organism evidence="1">
    <name type="scientific">OCS116 cluster bacterium</name>
    <dbReference type="NCBI Taxonomy" id="2030921"/>
    <lineage>
        <taxon>Bacteria</taxon>
        <taxon>Pseudomonadati</taxon>
        <taxon>Pseudomonadota</taxon>
        <taxon>Alphaproteobacteria</taxon>
        <taxon>OCS116 cluster</taxon>
    </lineage>
</organism>
<evidence type="ECO:0000313" key="1">
    <source>
        <dbReference type="EMBL" id="PCJ03899.1"/>
    </source>
</evidence>
<gene>
    <name evidence="1" type="ORF">COB13_01330</name>
</gene>
<proteinExistence type="predicted"/>
<sequence>MSFFSKLFGGGKDAASGEPKILGQEDYKGYKIEAIQMKQGSEFILAGNISKNFGEELKVKKFVRADRLSSAEQASETALRKARQIIDQEGDRLFDTLY</sequence>
<accession>A0A2A4Z9W7</accession>
<protein>
    <recommendedName>
        <fullName evidence="2">Transcriptional activator HlyU</fullName>
    </recommendedName>
</protein>
<dbReference type="Pfam" id="PF10115">
    <property type="entry name" value="HlyU"/>
    <property type="match status" value="1"/>
</dbReference>
<dbReference type="AlphaFoldDB" id="A0A2A4Z9W7"/>
<comment type="caution">
    <text evidence="1">The sequence shown here is derived from an EMBL/GenBank/DDBJ whole genome shotgun (WGS) entry which is preliminary data.</text>
</comment>
<name>A0A2A4Z9W7_9PROT</name>
<dbReference type="InterPro" id="IPR018772">
    <property type="entry name" value="Transcription_activator_HlyU"/>
</dbReference>
<dbReference type="EMBL" id="NVUS01000001">
    <property type="protein sequence ID" value="PCJ03899.1"/>
    <property type="molecule type" value="Genomic_DNA"/>
</dbReference>
<reference key="1">
    <citation type="submission" date="2017-08" db="EMBL/GenBank/DDBJ databases">
        <title>A dynamic microbial community with high functional redundancy inhabits the cold, oxic subseafloor aquifer.</title>
        <authorList>
            <person name="Tully B.J."/>
            <person name="Wheat C.G."/>
            <person name="Glazer B.T."/>
            <person name="Huber J.A."/>
        </authorList>
    </citation>
    <scope>NUCLEOTIDE SEQUENCE [LARGE SCALE GENOMIC DNA]</scope>
</reference>
<reference evidence="1" key="2">
    <citation type="journal article" date="2018" name="ISME J.">
        <title>A dynamic microbial community with high functional redundancy inhabits the cold, oxic subseafloor aquifer.</title>
        <authorList>
            <person name="Tully B.J."/>
            <person name="Wheat C.G."/>
            <person name="Glazer B.T."/>
            <person name="Huber J.A."/>
        </authorList>
    </citation>
    <scope>NUCLEOTIDE SEQUENCE</scope>
    <source>
        <strain evidence="1">NORP83</strain>
    </source>
</reference>